<dbReference type="RefSeq" id="WP_046843934.1">
    <property type="nucleotide sequence ID" value="NZ_CP011389.1"/>
</dbReference>
<dbReference type="KEGG" id="dch:SY84_10335"/>
<reference evidence="2 3" key="1">
    <citation type="submission" date="2015-01" db="EMBL/GenBank/DDBJ databases">
        <title>Deinococcus soli/N5/whole genome sequencing.</title>
        <authorList>
            <person name="Kim M.K."/>
            <person name="Srinivasan S."/>
            <person name="Lee J.-J."/>
        </authorList>
    </citation>
    <scope>NUCLEOTIDE SEQUENCE [LARGE SCALE GENOMIC DNA]</scope>
    <source>
        <strain evidence="2 3">N5</strain>
    </source>
</reference>
<feature type="chain" id="PRO_5002517001" evidence="1">
    <location>
        <begin position="26"/>
        <end position="734"/>
    </location>
</feature>
<keyword evidence="1" id="KW-0732">Signal</keyword>
<organism evidence="2 3">
    <name type="scientific">Deinococcus soli</name>
    <name type="common">ex Cha et al. 2016</name>
    <dbReference type="NCBI Taxonomy" id="1309411"/>
    <lineage>
        <taxon>Bacteria</taxon>
        <taxon>Thermotogati</taxon>
        <taxon>Deinococcota</taxon>
        <taxon>Deinococci</taxon>
        <taxon>Deinococcales</taxon>
        <taxon>Deinococcaceae</taxon>
        <taxon>Deinococcus</taxon>
    </lineage>
</organism>
<dbReference type="OrthoDB" id="52774at2"/>
<dbReference type="PATRIC" id="fig|1309411.5.peg.2099"/>
<dbReference type="AlphaFoldDB" id="A0A0F7JM42"/>
<sequence length="734" mass="75593">MRRSRCPDLRAAWLLAGLLAGHAAAQESAASASPCAADPVFVETTINGEARGGGLALLPPGAVWVESRLLRPSESAYAVAQASCDLGAFVQLSGTLDLSFDPSELTLTVRPQLALLPGNTLDLADWHASAPGPDATLPLVTLGVQGRLERTPGTEGLSRELGVQAGAQSGPLTGAVGLSVRAQGAADPQVEAQLGAAYRVSPHLTVTAQAYAQRVNGDTRLNDQRISGVRVTWGDARAYRLPLWSLALPLDAEVRLRVNGDDLPPVRVRAGQLVLRNVGVNAPAGTLQAVIVDATGERTESRVYGPGDVLVTAHALAVQAEAGVKGRAGAATLNGVYGVTDHWSLSGEAQWQPGDWQGQLGARYADLSYSAGVNLAYRSARPQDTALTGDVTLLRDEWRLSGAARLVPLNLRASSVSASAGWAGSGSGTTVSVTAQATPGEAQYAAGASVSRQVTPQLTAAARAQVAAEAGQLGWQAGLSVTWTPRDTLSVTGAALAQRNEPLSAGTFSAVTEARWQPAPGHTVTAAAQFSTLPQRSARLGYAYAGPVALTASLSTDGGWSASGRAGVAWVAGRAYLTPDDPGPGVLVRVGLPGVPLRVNGVRVVSDARGEALVLLSPGTQAVSVTPDFDALPVTVSVREERRDVTLAGQGAAVIDWTGNFEAFVWVRLLGADGAPLPYATLDVQGTRRTDDEGWALLPAFGAPLVAPVTLDGAAAPACRVTLTPGVESVRCAP</sequence>
<evidence type="ECO:0000256" key="1">
    <source>
        <dbReference type="SAM" id="SignalP"/>
    </source>
</evidence>
<dbReference type="Proteomes" id="UP000034024">
    <property type="component" value="Chromosome"/>
</dbReference>
<protein>
    <submittedName>
        <fullName evidence="2">Uncharacterized protein</fullName>
    </submittedName>
</protein>
<accession>A0A0F7JM42</accession>
<proteinExistence type="predicted"/>
<dbReference type="SUPFAM" id="SSF56935">
    <property type="entry name" value="Porins"/>
    <property type="match status" value="1"/>
</dbReference>
<evidence type="ECO:0000313" key="2">
    <source>
        <dbReference type="EMBL" id="AKH17366.1"/>
    </source>
</evidence>
<gene>
    <name evidence="2" type="ORF">SY84_10335</name>
</gene>
<feature type="signal peptide" evidence="1">
    <location>
        <begin position="1"/>
        <end position="25"/>
    </location>
</feature>
<evidence type="ECO:0000313" key="3">
    <source>
        <dbReference type="Proteomes" id="UP000034024"/>
    </source>
</evidence>
<dbReference type="EMBL" id="CP011389">
    <property type="protein sequence ID" value="AKH17366.1"/>
    <property type="molecule type" value="Genomic_DNA"/>
</dbReference>
<name>A0A0F7JM42_9DEIO</name>
<keyword evidence="3" id="KW-1185">Reference proteome</keyword>